<sequence length="73" mass="8205">KLDIALDIAQGLHYIHYEFDSTIIHSDFKPENVLLDQDFTACMTDFGISRLVQDSNNIATVSTFKGTIGYAHQ</sequence>
<accession>D8S1H5</accession>
<dbReference type="Gene3D" id="1.10.510.10">
    <property type="entry name" value="Transferase(Phosphotransferase) domain 1"/>
    <property type="match status" value="1"/>
</dbReference>
<reference evidence="2 3" key="1">
    <citation type="journal article" date="2011" name="Science">
        <title>The Selaginella genome identifies genetic changes associated with the evolution of vascular plants.</title>
        <authorList>
            <person name="Banks J.A."/>
            <person name="Nishiyama T."/>
            <person name="Hasebe M."/>
            <person name="Bowman J.L."/>
            <person name="Gribskov M."/>
            <person name="dePamphilis C."/>
            <person name="Albert V.A."/>
            <person name="Aono N."/>
            <person name="Aoyama T."/>
            <person name="Ambrose B.A."/>
            <person name="Ashton N.W."/>
            <person name="Axtell M.J."/>
            <person name="Barker E."/>
            <person name="Barker M.S."/>
            <person name="Bennetzen J.L."/>
            <person name="Bonawitz N.D."/>
            <person name="Chapple C."/>
            <person name="Cheng C."/>
            <person name="Correa L.G."/>
            <person name="Dacre M."/>
            <person name="DeBarry J."/>
            <person name="Dreyer I."/>
            <person name="Elias M."/>
            <person name="Engstrom E.M."/>
            <person name="Estelle M."/>
            <person name="Feng L."/>
            <person name="Finet C."/>
            <person name="Floyd S.K."/>
            <person name="Frommer W.B."/>
            <person name="Fujita T."/>
            <person name="Gramzow L."/>
            <person name="Gutensohn M."/>
            <person name="Harholt J."/>
            <person name="Hattori M."/>
            <person name="Heyl A."/>
            <person name="Hirai T."/>
            <person name="Hiwatashi Y."/>
            <person name="Ishikawa M."/>
            <person name="Iwata M."/>
            <person name="Karol K.G."/>
            <person name="Koehler B."/>
            <person name="Kolukisaoglu U."/>
            <person name="Kubo M."/>
            <person name="Kurata T."/>
            <person name="Lalonde S."/>
            <person name="Li K."/>
            <person name="Li Y."/>
            <person name="Litt A."/>
            <person name="Lyons E."/>
            <person name="Manning G."/>
            <person name="Maruyama T."/>
            <person name="Michael T.P."/>
            <person name="Mikami K."/>
            <person name="Miyazaki S."/>
            <person name="Morinaga S."/>
            <person name="Murata T."/>
            <person name="Mueller-Roeber B."/>
            <person name="Nelson D.R."/>
            <person name="Obara M."/>
            <person name="Oguri Y."/>
            <person name="Olmstead R.G."/>
            <person name="Onodera N."/>
            <person name="Petersen B.L."/>
            <person name="Pils B."/>
            <person name="Prigge M."/>
            <person name="Rensing S.A."/>
            <person name="Riano-Pachon D.M."/>
            <person name="Roberts A.W."/>
            <person name="Sato Y."/>
            <person name="Scheller H.V."/>
            <person name="Schulz B."/>
            <person name="Schulz C."/>
            <person name="Shakirov E.V."/>
            <person name="Shibagaki N."/>
            <person name="Shinohara N."/>
            <person name="Shippen D.E."/>
            <person name="Soerensen I."/>
            <person name="Sotooka R."/>
            <person name="Sugimoto N."/>
            <person name="Sugita M."/>
            <person name="Sumikawa N."/>
            <person name="Tanurdzic M."/>
            <person name="Theissen G."/>
            <person name="Ulvskov P."/>
            <person name="Wakazuki S."/>
            <person name="Weng J.K."/>
            <person name="Willats W.W."/>
            <person name="Wipf D."/>
            <person name="Wolf P.G."/>
            <person name="Yang L."/>
            <person name="Zimmer A.D."/>
            <person name="Zhu Q."/>
            <person name="Mitros T."/>
            <person name="Hellsten U."/>
            <person name="Loque D."/>
            <person name="Otillar R."/>
            <person name="Salamov A."/>
            <person name="Schmutz J."/>
            <person name="Shapiro H."/>
            <person name="Lindquist E."/>
            <person name="Lucas S."/>
            <person name="Rokhsar D."/>
            <person name="Grigoriev I.V."/>
        </authorList>
    </citation>
    <scope>NUCLEOTIDE SEQUENCE [LARGE SCALE GENOMIC DNA]</scope>
</reference>
<dbReference type="Pfam" id="PF00069">
    <property type="entry name" value="Pkinase"/>
    <property type="match status" value="1"/>
</dbReference>
<dbReference type="EMBL" id="GL377598">
    <property type="protein sequence ID" value="EFJ21706.1"/>
    <property type="molecule type" value="Genomic_DNA"/>
</dbReference>
<feature type="domain" description="Protein kinase" evidence="1">
    <location>
        <begin position="1"/>
        <end position="73"/>
    </location>
</feature>
<dbReference type="InParanoid" id="D8S1H5"/>
<dbReference type="AlphaFoldDB" id="D8S1H5"/>
<evidence type="ECO:0000313" key="2">
    <source>
        <dbReference type="EMBL" id="EFJ21706.1"/>
    </source>
</evidence>
<dbReference type="PANTHER" id="PTHR48055">
    <property type="entry name" value="LEUCINE-RICH REPEAT RECEPTOR PROTEIN KINASE EMS1"/>
    <property type="match status" value="1"/>
</dbReference>
<name>D8S1H5_SELML</name>
<protein>
    <recommendedName>
        <fullName evidence="1">Protein kinase domain-containing protein</fullName>
    </recommendedName>
</protein>
<keyword evidence="3" id="KW-1185">Reference proteome</keyword>
<dbReference type="SUPFAM" id="SSF56112">
    <property type="entry name" value="Protein kinase-like (PK-like)"/>
    <property type="match status" value="1"/>
</dbReference>
<dbReference type="PROSITE" id="PS50011">
    <property type="entry name" value="PROTEIN_KINASE_DOM"/>
    <property type="match status" value="1"/>
</dbReference>
<evidence type="ECO:0000259" key="1">
    <source>
        <dbReference type="PROSITE" id="PS50011"/>
    </source>
</evidence>
<dbReference type="InterPro" id="IPR000719">
    <property type="entry name" value="Prot_kinase_dom"/>
</dbReference>
<dbReference type="InterPro" id="IPR051564">
    <property type="entry name" value="LRR_receptor-like_kinase"/>
</dbReference>
<dbReference type="HOGENOM" id="CLU_2712313_0_0_1"/>
<gene>
    <name evidence="2" type="ORF">SELMODRAFT_106578</name>
</gene>
<dbReference type="Proteomes" id="UP000001514">
    <property type="component" value="Unassembled WGS sequence"/>
</dbReference>
<dbReference type="PANTHER" id="PTHR48055:SF57">
    <property type="entry name" value="PROTEIN KINASE DOMAIN-CONTAINING PROTEIN"/>
    <property type="match status" value="1"/>
</dbReference>
<dbReference type="InterPro" id="IPR011009">
    <property type="entry name" value="Kinase-like_dom_sf"/>
</dbReference>
<dbReference type="GO" id="GO:0004672">
    <property type="term" value="F:protein kinase activity"/>
    <property type="evidence" value="ECO:0007669"/>
    <property type="project" value="InterPro"/>
</dbReference>
<evidence type="ECO:0000313" key="3">
    <source>
        <dbReference type="Proteomes" id="UP000001514"/>
    </source>
</evidence>
<dbReference type="KEGG" id="smo:SELMODRAFT_106578"/>
<dbReference type="GO" id="GO:0005524">
    <property type="term" value="F:ATP binding"/>
    <property type="evidence" value="ECO:0007669"/>
    <property type="project" value="InterPro"/>
</dbReference>
<feature type="non-terminal residue" evidence="2">
    <location>
        <position position="1"/>
    </location>
</feature>
<organism evidence="3">
    <name type="scientific">Selaginella moellendorffii</name>
    <name type="common">Spikemoss</name>
    <dbReference type="NCBI Taxonomy" id="88036"/>
    <lineage>
        <taxon>Eukaryota</taxon>
        <taxon>Viridiplantae</taxon>
        <taxon>Streptophyta</taxon>
        <taxon>Embryophyta</taxon>
        <taxon>Tracheophyta</taxon>
        <taxon>Lycopodiopsida</taxon>
        <taxon>Selaginellales</taxon>
        <taxon>Selaginellaceae</taxon>
        <taxon>Selaginella</taxon>
    </lineage>
</organism>
<dbReference type="PROSITE" id="PS00108">
    <property type="entry name" value="PROTEIN_KINASE_ST"/>
    <property type="match status" value="1"/>
</dbReference>
<dbReference type="OMA" id="CALEYPH"/>
<dbReference type="Gramene" id="EFJ21706">
    <property type="protein sequence ID" value="EFJ21706"/>
    <property type="gene ID" value="SELMODRAFT_106578"/>
</dbReference>
<proteinExistence type="predicted"/>
<dbReference type="InterPro" id="IPR008271">
    <property type="entry name" value="Ser/Thr_kinase_AS"/>
</dbReference>